<dbReference type="KEGG" id="git:C6V83_01605"/>
<gene>
    <name evidence="7" type="primary">crgA</name>
    <name evidence="8" type="ORF">C6V83_01605</name>
</gene>
<evidence type="ECO:0000256" key="1">
    <source>
        <dbReference type="ARBA" id="ARBA00022475"/>
    </source>
</evidence>
<evidence type="ECO:0000256" key="4">
    <source>
        <dbReference type="ARBA" id="ARBA00022989"/>
    </source>
</evidence>
<proteinExistence type="inferred from homology"/>
<evidence type="ECO:0000313" key="9">
    <source>
        <dbReference type="Proteomes" id="UP000239814"/>
    </source>
</evidence>
<protein>
    <recommendedName>
        <fullName evidence="7">Cell division protein CrgA</fullName>
    </recommendedName>
</protein>
<dbReference type="Pfam" id="PF06781">
    <property type="entry name" value="CrgA"/>
    <property type="match status" value="1"/>
</dbReference>
<comment type="similarity">
    <text evidence="7">Belongs to the CrgA family.</text>
</comment>
<dbReference type="GO" id="GO:0005886">
    <property type="term" value="C:plasma membrane"/>
    <property type="evidence" value="ECO:0007669"/>
    <property type="project" value="UniProtKB-SubCell"/>
</dbReference>
<evidence type="ECO:0000313" key="8">
    <source>
        <dbReference type="EMBL" id="AVL99180.1"/>
    </source>
</evidence>
<dbReference type="OrthoDB" id="5189646at2"/>
<feature type="transmembrane region" description="Helical" evidence="7">
    <location>
        <begin position="31"/>
        <end position="55"/>
    </location>
</feature>
<dbReference type="HAMAP" id="MF_00631">
    <property type="entry name" value="CrgA"/>
    <property type="match status" value="1"/>
</dbReference>
<dbReference type="InterPro" id="IPR009619">
    <property type="entry name" value="CrgA"/>
</dbReference>
<comment type="function">
    <text evidence="7">Involved in cell division.</text>
</comment>
<reference evidence="8 9" key="1">
    <citation type="submission" date="2018-03" db="EMBL/GenBank/DDBJ databases">
        <title>Characteristics and genome of n-alkane degrading marine bacteria Gordonia iterans isolated from crude oil contaminated in Tae-an, South Korea.</title>
        <authorList>
            <person name="Lee S.-S."/>
            <person name="Kim H."/>
        </authorList>
    </citation>
    <scope>NUCLEOTIDE SEQUENCE [LARGE SCALE GENOMIC DNA]</scope>
    <source>
        <strain evidence="8 9">Co17</strain>
    </source>
</reference>
<organism evidence="8 9">
    <name type="scientific">Gordonia iterans</name>
    <dbReference type="NCBI Taxonomy" id="1004901"/>
    <lineage>
        <taxon>Bacteria</taxon>
        <taxon>Bacillati</taxon>
        <taxon>Actinomycetota</taxon>
        <taxon>Actinomycetes</taxon>
        <taxon>Mycobacteriales</taxon>
        <taxon>Gordoniaceae</taxon>
        <taxon>Gordonia</taxon>
    </lineage>
</organism>
<dbReference type="EMBL" id="CP027433">
    <property type="protein sequence ID" value="AVL99180.1"/>
    <property type="molecule type" value="Genomic_DNA"/>
</dbReference>
<feature type="transmembrane region" description="Helical" evidence="7">
    <location>
        <begin position="75"/>
        <end position="97"/>
    </location>
</feature>
<keyword evidence="4 7" id="KW-1133">Transmembrane helix</keyword>
<evidence type="ECO:0000256" key="5">
    <source>
        <dbReference type="ARBA" id="ARBA00023136"/>
    </source>
</evidence>
<keyword evidence="3 7" id="KW-0812">Transmembrane</keyword>
<dbReference type="NCBIfam" id="NF001194">
    <property type="entry name" value="PRK00159.1"/>
    <property type="match status" value="1"/>
</dbReference>
<evidence type="ECO:0000256" key="3">
    <source>
        <dbReference type="ARBA" id="ARBA00022692"/>
    </source>
</evidence>
<keyword evidence="6 7" id="KW-0131">Cell cycle</keyword>
<dbReference type="GO" id="GO:0051301">
    <property type="term" value="P:cell division"/>
    <property type="evidence" value="ECO:0007669"/>
    <property type="project" value="UniProtKB-UniRule"/>
</dbReference>
<evidence type="ECO:0000256" key="6">
    <source>
        <dbReference type="ARBA" id="ARBA00023306"/>
    </source>
</evidence>
<keyword evidence="9" id="KW-1185">Reference proteome</keyword>
<evidence type="ECO:0000256" key="7">
    <source>
        <dbReference type="HAMAP-Rule" id="MF_00631"/>
    </source>
</evidence>
<sequence length="98" mass="10749">MPKSKVRKKTDYTINTASRTPVKVKAGPSGVLYQTFMFGFMLVGLAWLLVYYLGASNSTSGFGAEGKPLHWMNQLGSWNLLIGFGLGVVGLLMTMGWR</sequence>
<keyword evidence="1 7" id="KW-1003">Cell membrane</keyword>
<dbReference type="AlphaFoldDB" id="A0A2S0KC13"/>
<dbReference type="Proteomes" id="UP000239814">
    <property type="component" value="Chromosome"/>
</dbReference>
<accession>A0A2S0KC13</accession>
<name>A0A2S0KC13_9ACTN</name>
<evidence type="ECO:0000256" key="2">
    <source>
        <dbReference type="ARBA" id="ARBA00022618"/>
    </source>
</evidence>
<keyword evidence="5 7" id="KW-0472">Membrane</keyword>
<dbReference type="RefSeq" id="WP_105940916.1">
    <property type="nucleotide sequence ID" value="NZ_CP027433.1"/>
</dbReference>
<comment type="subcellular location">
    <subcellularLocation>
        <location evidence="7">Cell membrane</location>
        <topology evidence="7">Multi-pass membrane protein</topology>
    </subcellularLocation>
</comment>
<keyword evidence="2 7" id="KW-0132">Cell division</keyword>